<comment type="caution">
    <text evidence="2">The sequence shown here is derived from an EMBL/GenBank/DDBJ whole genome shotgun (WGS) entry which is preliminary data.</text>
</comment>
<organism evidence="2 3">
    <name type="scientific">Aspergillus cristatus</name>
    <name type="common">Chinese Fuzhuan brick tea-fermentation fungus</name>
    <name type="synonym">Eurotium cristatum</name>
    <dbReference type="NCBI Taxonomy" id="573508"/>
    <lineage>
        <taxon>Eukaryota</taxon>
        <taxon>Fungi</taxon>
        <taxon>Dikarya</taxon>
        <taxon>Ascomycota</taxon>
        <taxon>Pezizomycotina</taxon>
        <taxon>Eurotiomycetes</taxon>
        <taxon>Eurotiomycetidae</taxon>
        <taxon>Eurotiales</taxon>
        <taxon>Aspergillaceae</taxon>
        <taxon>Aspergillus</taxon>
        <taxon>Aspergillus subgen. Aspergillus</taxon>
    </lineage>
</organism>
<evidence type="ECO:0000313" key="2">
    <source>
        <dbReference type="EMBL" id="ODM24066.1"/>
    </source>
</evidence>
<gene>
    <name evidence="2" type="ORF">SI65_01656</name>
</gene>
<dbReference type="Gene3D" id="1.10.10.800">
    <property type="match status" value="1"/>
</dbReference>
<dbReference type="Proteomes" id="UP000094569">
    <property type="component" value="Unassembled WGS sequence"/>
</dbReference>
<dbReference type="PANTHER" id="PTHR47751">
    <property type="entry name" value="SUPERFAMILY HYDROLASE, PUTATIVE (AFU_ORTHOLOGUE AFUA_2G16580)-RELATED"/>
    <property type="match status" value="1"/>
</dbReference>
<keyword evidence="3" id="KW-1185">Reference proteome</keyword>
<reference evidence="2 3" key="1">
    <citation type="journal article" date="2016" name="BMC Genomics">
        <title>Comparative genomic and transcriptomic analyses of the Fuzhuan brick tea-fermentation fungus Aspergillus cristatus.</title>
        <authorList>
            <person name="Ge Y."/>
            <person name="Wang Y."/>
            <person name="Liu Y."/>
            <person name="Tan Y."/>
            <person name="Ren X."/>
            <person name="Zhang X."/>
            <person name="Hyde K.D."/>
            <person name="Liu Y."/>
            <person name="Liu Z."/>
        </authorList>
    </citation>
    <scope>NUCLEOTIDE SEQUENCE [LARGE SCALE GENOMIC DNA]</scope>
    <source>
        <strain evidence="2 3">GZAAS20.1005</strain>
    </source>
</reference>
<dbReference type="EMBL" id="JXNT01000001">
    <property type="protein sequence ID" value="ODM24066.1"/>
    <property type="molecule type" value="Genomic_DNA"/>
</dbReference>
<protein>
    <submittedName>
        <fullName evidence="2">Uncharacterized protein</fullName>
    </submittedName>
</protein>
<dbReference type="SUPFAM" id="SSF53474">
    <property type="entry name" value="alpha/beta-Hydrolases"/>
    <property type="match status" value="1"/>
</dbReference>
<name>A0A1E3BUP0_ASPCR</name>
<evidence type="ECO:0000256" key="1">
    <source>
        <dbReference type="ARBA" id="ARBA00029464"/>
    </source>
</evidence>
<dbReference type="VEuPathDB" id="FungiDB:SI65_01656"/>
<evidence type="ECO:0000313" key="3">
    <source>
        <dbReference type="Proteomes" id="UP000094569"/>
    </source>
</evidence>
<comment type="similarity">
    <text evidence="1">Belongs to the polyketide transferase af380 family.</text>
</comment>
<accession>A0A1E3BUP0</accession>
<sequence>MVGERKDVEFRTADGLILRGWLFEGPKGGPAVIVNGAFNSPKEIFVDKVAAWFGRNGVTALVYDARTLGVSDGLPRNDLDPQKIAEDNHDAVTFLQDESWVDPNRIAIWGFFWSSGITLEAAAFDKRVAAVIAQGLMPDWCLNPPDQPAIIARAVEDRANQLRGNPPDYIPLLGDKGEHLMLFKYLSELTPEQKHNLPAWAHAAKKDAPTFNDRMTVQSFYRHAKWKPLHLFASVSPTPVMILTPENDEIVPPELQRSIFDSLQSEQKRFEIVKGRGHMNFLANINLDELLAGQLAFLKDRSPATSLASIALNSSRISFSLSMTSLALQFFTTLSTPVAPGMGSALGPDPHDGDLRTGDALAIGNLTNGLGQLEVALEHAGPEAGVPALVLGHVVERLQRALQP</sequence>
<proteinExistence type="inferred from homology"/>
<dbReference type="InterPro" id="IPR051411">
    <property type="entry name" value="Polyketide_trans_af380"/>
</dbReference>
<dbReference type="AlphaFoldDB" id="A0A1E3BUP0"/>
<dbReference type="PANTHER" id="PTHR47751:SF2">
    <property type="entry name" value="DLTD N-TERMINAL DOMAIN PROTEIN (AFU_ORTHOLOGUE AFUA_8G00380)-RELATED"/>
    <property type="match status" value="1"/>
</dbReference>
<dbReference type="STRING" id="573508.A0A1E3BUP0"/>
<dbReference type="Gene3D" id="3.40.50.1820">
    <property type="entry name" value="alpha/beta hydrolase"/>
    <property type="match status" value="1"/>
</dbReference>
<dbReference type="InterPro" id="IPR029058">
    <property type="entry name" value="AB_hydrolase_fold"/>
</dbReference>
<dbReference type="OrthoDB" id="2498029at2759"/>